<dbReference type="SUPFAM" id="SSF56019">
    <property type="entry name" value="The spindle assembly checkpoint protein mad2"/>
    <property type="match status" value="1"/>
</dbReference>
<keyword evidence="5" id="KW-0469">Meiosis</keyword>
<keyword evidence="3" id="KW-0158">Chromosome</keyword>
<reference evidence="8" key="1">
    <citation type="submission" date="2020-11" db="EMBL/GenBank/DDBJ databases">
        <authorList>
            <person name="Tran Van P."/>
        </authorList>
    </citation>
    <scope>NUCLEOTIDE SEQUENCE</scope>
</reference>
<dbReference type="EMBL" id="CAJPVJ010027830">
    <property type="protein sequence ID" value="CAG2179580.1"/>
    <property type="molecule type" value="Genomic_DNA"/>
</dbReference>
<dbReference type="AlphaFoldDB" id="A0A7R9MNS5"/>
<gene>
    <name evidence="8" type="ORF">ONB1V03_LOCUS19004</name>
</gene>
<evidence type="ECO:0000256" key="3">
    <source>
        <dbReference type="ARBA" id="ARBA00022454"/>
    </source>
</evidence>
<dbReference type="InterPro" id="IPR036570">
    <property type="entry name" value="HORMA_dom_sf"/>
</dbReference>
<feature type="non-terminal residue" evidence="8">
    <location>
        <position position="1"/>
    </location>
</feature>
<dbReference type="OrthoDB" id="1928087at2759"/>
<dbReference type="GO" id="GO:0005694">
    <property type="term" value="C:chromosome"/>
    <property type="evidence" value="ECO:0007669"/>
    <property type="project" value="UniProtKB-SubCell"/>
</dbReference>
<keyword evidence="4" id="KW-0539">Nucleus</keyword>
<evidence type="ECO:0000256" key="1">
    <source>
        <dbReference type="ARBA" id="ARBA00004123"/>
    </source>
</evidence>
<evidence type="ECO:0000313" key="9">
    <source>
        <dbReference type="Proteomes" id="UP000728032"/>
    </source>
</evidence>
<dbReference type="PROSITE" id="PS50815">
    <property type="entry name" value="HORMA"/>
    <property type="match status" value="1"/>
</dbReference>
<evidence type="ECO:0000256" key="2">
    <source>
        <dbReference type="ARBA" id="ARBA00004286"/>
    </source>
</evidence>
<feature type="domain" description="HORMA" evidence="7">
    <location>
        <begin position="27"/>
        <end position="244"/>
    </location>
</feature>
<dbReference type="GO" id="GO:0051321">
    <property type="term" value="P:meiotic cell cycle"/>
    <property type="evidence" value="ECO:0007669"/>
    <property type="project" value="UniProtKB-KW"/>
</dbReference>
<proteinExistence type="predicted"/>
<dbReference type="InterPro" id="IPR003511">
    <property type="entry name" value="HORMA_dom"/>
</dbReference>
<comment type="subcellular location">
    <subcellularLocation>
        <location evidence="2">Chromosome</location>
    </subcellularLocation>
    <subcellularLocation>
        <location evidence="1">Nucleus</location>
    </subcellularLocation>
</comment>
<dbReference type="Gene3D" id="3.30.900.10">
    <property type="entry name" value="HORMA domain"/>
    <property type="match status" value="1"/>
</dbReference>
<keyword evidence="9" id="KW-1185">Reference proteome</keyword>
<evidence type="ECO:0000256" key="5">
    <source>
        <dbReference type="ARBA" id="ARBA00023254"/>
    </source>
</evidence>
<dbReference type="PANTHER" id="PTHR48225:SF7">
    <property type="entry name" value="MEIOSIS-SPECIFIC PROTEIN HOP1"/>
    <property type="match status" value="1"/>
</dbReference>
<accession>A0A7R9MNS5</accession>
<name>A0A7R9MNS5_9ACAR</name>
<evidence type="ECO:0000313" key="8">
    <source>
        <dbReference type="EMBL" id="CAD7662444.1"/>
    </source>
</evidence>
<evidence type="ECO:0000259" key="7">
    <source>
        <dbReference type="PROSITE" id="PS50815"/>
    </source>
</evidence>
<evidence type="ECO:0000256" key="6">
    <source>
        <dbReference type="SAM" id="MobiDB-lite"/>
    </source>
</evidence>
<dbReference type="PANTHER" id="PTHR48225">
    <property type="entry name" value="HORMA DOMAIN-CONTAINING PROTEIN 1"/>
    <property type="match status" value="1"/>
</dbReference>
<protein>
    <recommendedName>
        <fullName evidence="7">HORMA domain-containing protein</fullName>
    </recommendedName>
</protein>
<sequence length="318" mass="36129">MMATLVKTDINTETKVELFPAVVTSEQMSLNYMKRLTAVAISNILYLRNVFTEECYGHRKLDSIKLRILTEKCQTVGAKQIVNWVKGCFDAMEKKYLKQLTLGIFTDPMNPEELIEAYTLRFTYDANRVNCDLSLYERMSSVTPSSNASASERQAWEQMVNNGLRQSTTQLLRSIIIMVQSLDRLPADCFLTMKLLYYDDITPEDYEPPGFEAADNDSFTFRGKPISISAGQVVTPFHSLKVKIRTNQEQFQDFASSPDSETHESRYKSQELADECHDCTPLAIDEDIADENQCVPHNRDKCGNRSTTDASKLSDKSV</sequence>
<organism evidence="8">
    <name type="scientific">Oppiella nova</name>
    <dbReference type="NCBI Taxonomy" id="334625"/>
    <lineage>
        <taxon>Eukaryota</taxon>
        <taxon>Metazoa</taxon>
        <taxon>Ecdysozoa</taxon>
        <taxon>Arthropoda</taxon>
        <taxon>Chelicerata</taxon>
        <taxon>Arachnida</taxon>
        <taxon>Acari</taxon>
        <taxon>Acariformes</taxon>
        <taxon>Sarcoptiformes</taxon>
        <taxon>Oribatida</taxon>
        <taxon>Brachypylina</taxon>
        <taxon>Oppioidea</taxon>
        <taxon>Oppiidae</taxon>
        <taxon>Oppiella</taxon>
    </lineage>
</organism>
<evidence type="ECO:0000256" key="4">
    <source>
        <dbReference type="ARBA" id="ARBA00023242"/>
    </source>
</evidence>
<dbReference type="InterPro" id="IPR051294">
    <property type="entry name" value="HORMA_MeioticProgression"/>
</dbReference>
<dbReference type="EMBL" id="OC942655">
    <property type="protein sequence ID" value="CAD7662444.1"/>
    <property type="molecule type" value="Genomic_DNA"/>
</dbReference>
<feature type="region of interest" description="Disordered" evidence="6">
    <location>
        <begin position="294"/>
        <end position="318"/>
    </location>
</feature>
<dbReference type="GO" id="GO:0005634">
    <property type="term" value="C:nucleus"/>
    <property type="evidence" value="ECO:0007669"/>
    <property type="project" value="UniProtKB-SubCell"/>
</dbReference>
<dbReference type="Proteomes" id="UP000728032">
    <property type="component" value="Unassembled WGS sequence"/>
</dbReference>
<dbReference type="Pfam" id="PF02301">
    <property type="entry name" value="HORMA"/>
    <property type="match status" value="1"/>
</dbReference>